<dbReference type="Pfam" id="PF13520">
    <property type="entry name" value="AA_permease_2"/>
    <property type="match status" value="1"/>
</dbReference>
<dbReference type="Proteomes" id="UP000250043">
    <property type="component" value="Unassembled WGS sequence"/>
</dbReference>
<evidence type="ECO:0000256" key="3">
    <source>
        <dbReference type="ARBA" id="ARBA00022692"/>
    </source>
</evidence>
<dbReference type="GO" id="GO:0016020">
    <property type="term" value="C:membrane"/>
    <property type="evidence" value="ECO:0007669"/>
    <property type="project" value="UniProtKB-SubCell"/>
</dbReference>
<keyword evidence="8" id="KW-1185">Reference proteome</keyword>
<dbReference type="PANTHER" id="PTHR45649:SF6">
    <property type="entry name" value="GABA-SPECIFIC PERMEASE"/>
    <property type="match status" value="1"/>
</dbReference>
<reference evidence="7 8" key="1">
    <citation type="submission" date="2016-07" db="EMBL/GenBank/DDBJ databases">
        <title>Draft genome of the white-rot fungus Obba rivulosa 3A-2.</title>
        <authorList>
            <consortium name="DOE Joint Genome Institute"/>
            <person name="Miettinen O."/>
            <person name="Riley R."/>
            <person name="Acob R."/>
            <person name="Barry K."/>
            <person name="Cullen D."/>
            <person name="De Vries R."/>
            <person name="Hainaut M."/>
            <person name="Hatakka A."/>
            <person name="Henrissat B."/>
            <person name="Hilden K."/>
            <person name="Kuo R."/>
            <person name="Labutti K."/>
            <person name="Lipzen A."/>
            <person name="Makela M.R."/>
            <person name="Sandor L."/>
            <person name="Spatafora J.W."/>
            <person name="Grigoriev I.V."/>
            <person name="Hibbett D.S."/>
        </authorList>
    </citation>
    <scope>NUCLEOTIDE SEQUENCE [LARGE SCALE GENOMIC DNA]</scope>
    <source>
        <strain evidence="7 8">3A-2</strain>
    </source>
</reference>
<organism evidence="7 8">
    <name type="scientific">Obba rivulosa</name>
    <dbReference type="NCBI Taxonomy" id="1052685"/>
    <lineage>
        <taxon>Eukaryota</taxon>
        <taxon>Fungi</taxon>
        <taxon>Dikarya</taxon>
        <taxon>Basidiomycota</taxon>
        <taxon>Agaricomycotina</taxon>
        <taxon>Agaricomycetes</taxon>
        <taxon>Polyporales</taxon>
        <taxon>Gelatoporiaceae</taxon>
        <taxon>Obba</taxon>
    </lineage>
</organism>
<keyword evidence="2" id="KW-0813">Transport</keyword>
<dbReference type="EMBL" id="KV722450">
    <property type="protein sequence ID" value="OCH88534.1"/>
    <property type="molecule type" value="Genomic_DNA"/>
</dbReference>
<keyword evidence="4 6" id="KW-1133">Transmembrane helix</keyword>
<comment type="subcellular location">
    <subcellularLocation>
        <location evidence="1">Membrane</location>
        <topology evidence="1">Multi-pass membrane protein</topology>
    </subcellularLocation>
</comment>
<dbReference type="OrthoDB" id="2790196at2759"/>
<keyword evidence="3 6" id="KW-0812">Transmembrane</keyword>
<gene>
    <name evidence="7" type="ORF">OBBRIDRAFT_836526</name>
</gene>
<evidence type="ECO:0000313" key="8">
    <source>
        <dbReference type="Proteomes" id="UP000250043"/>
    </source>
</evidence>
<dbReference type="PANTHER" id="PTHR45649">
    <property type="entry name" value="AMINO-ACID PERMEASE BAT1"/>
    <property type="match status" value="1"/>
</dbReference>
<sequence length="238" mass="26056">MDTDKTLEHVATRFAEAAPSASDSMSDSSTTADRDAATLAKLGYKQELRRAFTPLEVFGLGFVLLVCFRLLLFAIPNGGLVALVWGWTVCLFFLVFIGLALAEFGSAAPTSGGLYYWTYIFAFPRYRRVLSWIVGCSLATRIIARLQGIYIWLNVLLCVAVIIALPASTPKEFRNSASHAFGGFANFYGWPDGFAFILSFLAPLWTIGGFDASVHISEEASNTRVAVPWAAVWSSQAR</sequence>
<dbReference type="InterPro" id="IPR002293">
    <property type="entry name" value="AA/rel_permease1"/>
</dbReference>
<evidence type="ECO:0000256" key="2">
    <source>
        <dbReference type="ARBA" id="ARBA00022448"/>
    </source>
</evidence>
<protein>
    <submittedName>
        <fullName evidence="7">Uncharacterized protein</fullName>
    </submittedName>
</protein>
<feature type="transmembrane region" description="Helical" evidence="6">
    <location>
        <begin position="81"/>
        <end position="102"/>
    </location>
</feature>
<evidence type="ECO:0000256" key="1">
    <source>
        <dbReference type="ARBA" id="ARBA00004141"/>
    </source>
</evidence>
<feature type="transmembrane region" description="Helical" evidence="6">
    <location>
        <begin position="149"/>
        <end position="167"/>
    </location>
</feature>
<evidence type="ECO:0000256" key="4">
    <source>
        <dbReference type="ARBA" id="ARBA00022989"/>
    </source>
</evidence>
<dbReference type="GO" id="GO:0022857">
    <property type="term" value="F:transmembrane transporter activity"/>
    <property type="evidence" value="ECO:0007669"/>
    <property type="project" value="InterPro"/>
</dbReference>
<feature type="transmembrane region" description="Helical" evidence="6">
    <location>
        <begin position="55"/>
        <end position="75"/>
    </location>
</feature>
<proteinExistence type="predicted"/>
<dbReference type="Gene3D" id="1.20.1740.10">
    <property type="entry name" value="Amino acid/polyamine transporter I"/>
    <property type="match status" value="1"/>
</dbReference>
<feature type="transmembrane region" description="Helical" evidence="6">
    <location>
        <begin position="187"/>
        <end position="207"/>
    </location>
</feature>
<evidence type="ECO:0000313" key="7">
    <source>
        <dbReference type="EMBL" id="OCH88534.1"/>
    </source>
</evidence>
<evidence type="ECO:0000256" key="5">
    <source>
        <dbReference type="ARBA" id="ARBA00023136"/>
    </source>
</evidence>
<accession>A0A8E2ASK5</accession>
<evidence type="ECO:0000256" key="6">
    <source>
        <dbReference type="SAM" id="Phobius"/>
    </source>
</evidence>
<keyword evidence="5 6" id="KW-0472">Membrane</keyword>
<dbReference type="AlphaFoldDB" id="A0A8E2ASK5"/>
<name>A0A8E2ASK5_9APHY</name>